<comment type="caution">
    <text evidence="2">The sequence shown here is derived from an EMBL/GenBank/DDBJ whole genome shotgun (WGS) entry which is preliminary data.</text>
</comment>
<dbReference type="EMBL" id="BGPR01004045">
    <property type="protein sequence ID" value="GBM95292.1"/>
    <property type="molecule type" value="Genomic_DNA"/>
</dbReference>
<dbReference type="AlphaFoldDB" id="A0A4Y2K1H7"/>
<accession>A0A4Y2K1H7</accession>
<dbReference type="OrthoDB" id="6465393at2759"/>
<dbReference type="Proteomes" id="UP000499080">
    <property type="component" value="Unassembled WGS sequence"/>
</dbReference>
<keyword evidence="1" id="KW-0812">Transmembrane</keyword>
<name>A0A4Y2K1H7_ARAVE</name>
<evidence type="ECO:0000256" key="1">
    <source>
        <dbReference type="SAM" id="Phobius"/>
    </source>
</evidence>
<sequence length="114" mass="12496">MSMVLGLMMINVSMSMVMMSMMVRFMVMVSMMSTGMEFNMGWILIGGSGFVGLHCGPESLMVSYVVNFPVDASVVSETIASLNVMTIAMFMSVLRTMVVFDFISKFVGLGKVML</sequence>
<feature type="transmembrane region" description="Helical" evidence="1">
    <location>
        <begin position="79"/>
        <end position="103"/>
    </location>
</feature>
<gene>
    <name evidence="2" type="ORF">AVEN_170687_1</name>
</gene>
<evidence type="ECO:0000313" key="3">
    <source>
        <dbReference type="Proteomes" id="UP000499080"/>
    </source>
</evidence>
<protein>
    <submittedName>
        <fullName evidence="2">Uncharacterized protein</fullName>
    </submittedName>
</protein>
<evidence type="ECO:0000313" key="2">
    <source>
        <dbReference type="EMBL" id="GBM95292.1"/>
    </source>
</evidence>
<proteinExistence type="predicted"/>
<keyword evidence="1" id="KW-0472">Membrane</keyword>
<organism evidence="2 3">
    <name type="scientific">Araneus ventricosus</name>
    <name type="common">Orbweaver spider</name>
    <name type="synonym">Epeira ventricosa</name>
    <dbReference type="NCBI Taxonomy" id="182803"/>
    <lineage>
        <taxon>Eukaryota</taxon>
        <taxon>Metazoa</taxon>
        <taxon>Ecdysozoa</taxon>
        <taxon>Arthropoda</taxon>
        <taxon>Chelicerata</taxon>
        <taxon>Arachnida</taxon>
        <taxon>Araneae</taxon>
        <taxon>Araneomorphae</taxon>
        <taxon>Entelegynae</taxon>
        <taxon>Araneoidea</taxon>
        <taxon>Araneidae</taxon>
        <taxon>Araneus</taxon>
    </lineage>
</organism>
<reference evidence="2 3" key="1">
    <citation type="journal article" date="2019" name="Sci. Rep.">
        <title>Orb-weaving spider Araneus ventricosus genome elucidates the spidroin gene catalogue.</title>
        <authorList>
            <person name="Kono N."/>
            <person name="Nakamura H."/>
            <person name="Ohtoshi R."/>
            <person name="Moran D.A.P."/>
            <person name="Shinohara A."/>
            <person name="Yoshida Y."/>
            <person name="Fujiwara M."/>
            <person name="Mori M."/>
            <person name="Tomita M."/>
            <person name="Arakawa K."/>
        </authorList>
    </citation>
    <scope>NUCLEOTIDE SEQUENCE [LARGE SCALE GENOMIC DNA]</scope>
</reference>
<keyword evidence="1" id="KW-1133">Transmembrane helix</keyword>
<keyword evidence="3" id="KW-1185">Reference proteome</keyword>